<dbReference type="PROSITE" id="PS50908">
    <property type="entry name" value="RWD"/>
    <property type="match status" value="1"/>
</dbReference>
<dbReference type="Pfam" id="PF05773">
    <property type="entry name" value="RWD"/>
    <property type="match status" value="1"/>
</dbReference>
<evidence type="ECO:0000259" key="2">
    <source>
        <dbReference type="PROSITE" id="PS50908"/>
    </source>
</evidence>
<gene>
    <name evidence="3" type="ORF">AFUS01_LOCUS46786</name>
</gene>
<dbReference type="CDD" id="cd23817">
    <property type="entry name" value="RWD-RWDD4"/>
    <property type="match status" value="1"/>
</dbReference>
<dbReference type="PANTHER" id="PTHR21275">
    <property type="entry name" value="RWD DOMAIN-CONTAINING PROTEIN 4"/>
    <property type="match status" value="1"/>
</dbReference>
<dbReference type="OrthoDB" id="10045773at2759"/>
<evidence type="ECO:0000313" key="4">
    <source>
        <dbReference type="Proteomes" id="UP000708208"/>
    </source>
</evidence>
<feature type="domain" description="RWD" evidence="2">
    <location>
        <begin position="8"/>
        <end position="110"/>
    </location>
</feature>
<dbReference type="InterPro" id="IPR042770">
    <property type="entry name" value="RWDD4"/>
</dbReference>
<dbReference type="PANTHER" id="PTHR21275:SF1">
    <property type="entry name" value="RWD DOMAIN-CONTAINING PROTEIN 4"/>
    <property type="match status" value="1"/>
</dbReference>
<evidence type="ECO:0000256" key="1">
    <source>
        <dbReference type="SAM" id="MobiDB-lite"/>
    </source>
</evidence>
<dbReference type="AlphaFoldDB" id="A0A8J2PXZ6"/>
<comment type="caution">
    <text evidence="3">The sequence shown here is derived from an EMBL/GenBank/DDBJ whole genome shotgun (WGS) entry which is preliminary data.</text>
</comment>
<reference evidence="3" key="1">
    <citation type="submission" date="2021-06" db="EMBL/GenBank/DDBJ databases">
        <authorList>
            <person name="Hodson N. C."/>
            <person name="Mongue J. A."/>
            <person name="Jaron S. K."/>
        </authorList>
    </citation>
    <scope>NUCLEOTIDE SEQUENCE</scope>
</reference>
<sequence>MANEEQITEIEVLMSIYDGDPCFNKINDSTFQYRFGTDGEKTACLLEMQWPPEYPEVVPTFNFNAFYNNHLSSATKAALVKALNEQAVQNLGDPQGYTIFEWARDSLADLMTNLQNEPPVPLSLHLDSGDDDKNDNSEKALNLESSEGKSKVKKEQLTKSQKRREWSRLDAKGEKPRGYDWVDVIRHLSQTGSQALPETLPPTPASKAAVEEEILKTDFSSLTLFPTPIPWNPPQTQELMERALKTHHPESKAYGLVQALTTRTGLQSSAGSFTSPCLLSYATHPVPQCNEPQGRTNNL</sequence>
<organism evidence="3 4">
    <name type="scientific">Allacma fusca</name>
    <dbReference type="NCBI Taxonomy" id="39272"/>
    <lineage>
        <taxon>Eukaryota</taxon>
        <taxon>Metazoa</taxon>
        <taxon>Ecdysozoa</taxon>
        <taxon>Arthropoda</taxon>
        <taxon>Hexapoda</taxon>
        <taxon>Collembola</taxon>
        <taxon>Symphypleona</taxon>
        <taxon>Sminthuridae</taxon>
        <taxon>Allacma</taxon>
    </lineage>
</organism>
<dbReference type="Proteomes" id="UP000708208">
    <property type="component" value="Unassembled WGS sequence"/>
</dbReference>
<protein>
    <recommendedName>
        <fullName evidence="2">RWD domain-containing protein</fullName>
    </recommendedName>
</protein>
<keyword evidence="4" id="KW-1185">Reference proteome</keyword>
<feature type="compositionally biased region" description="Basic and acidic residues" evidence="1">
    <location>
        <begin position="146"/>
        <end position="172"/>
    </location>
</feature>
<evidence type="ECO:0000313" key="3">
    <source>
        <dbReference type="EMBL" id="CAG7837719.1"/>
    </source>
</evidence>
<proteinExistence type="predicted"/>
<accession>A0A8J2PXZ6</accession>
<name>A0A8J2PXZ6_9HEXA</name>
<dbReference type="EMBL" id="CAJVCH010571517">
    <property type="protein sequence ID" value="CAG7837719.1"/>
    <property type="molecule type" value="Genomic_DNA"/>
</dbReference>
<feature type="region of interest" description="Disordered" evidence="1">
    <location>
        <begin position="119"/>
        <end position="172"/>
    </location>
</feature>
<dbReference type="InterPro" id="IPR006575">
    <property type="entry name" value="RWD_dom"/>
</dbReference>
<dbReference type="SMART" id="SM00591">
    <property type="entry name" value="RWD"/>
    <property type="match status" value="1"/>
</dbReference>